<dbReference type="Gene3D" id="1.10.1760.20">
    <property type="match status" value="1"/>
</dbReference>
<feature type="transmembrane region" description="Helical" evidence="1">
    <location>
        <begin position="229"/>
        <end position="247"/>
    </location>
</feature>
<feature type="transmembrane region" description="Helical" evidence="1">
    <location>
        <begin position="48"/>
        <end position="66"/>
    </location>
</feature>
<dbReference type="PIRSF" id="PIRSF037395">
    <property type="entry name" value="UCP037395_ABCper"/>
    <property type="match status" value="1"/>
</dbReference>
<keyword evidence="1" id="KW-0812">Transmembrane</keyword>
<dbReference type="InterPro" id="IPR017196">
    <property type="entry name" value="ECF_substrate-spec_UCP037395"/>
</dbReference>
<keyword evidence="1" id="KW-1133">Transmembrane helix</keyword>
<protein>
    <submittedName>
        <fullName evidence="2">Energy-coupling factor transport system substrate-specific component</fullName>
    </submittedName>
</protein>
<keyword evidence="1" id="KW-0472">Membrane</keyword>
<name>A0A1C4X9F1_9ACTN</name>
<gene>
    <name evidence="2" type="ORF">GA0070612_3336</name>
</gene>
<evidence type="ECO:0000313" key="2">
    <source>
        <dbReference type="EMBL" id="SCF05130.1"/>
    </source>
</evidence>
<dbReference type="InterPro" id="IPR024529">
    <property type="entry name" value="ECF_trnsprt_substrate-spec"/>
</dbReference>
<proteinExistence type="predicted"/>
<feature type="transmembrane region" description="Helical" evidence="1">
    <location>
        <begin position="14"/>
        <end position="36"/>
    </location>
</feature>
<feature type="transmembrane region" description="Helical" evidence="1">
    <location>
        <begin position="138"/>
        <end position="156"/>
    </location>
</feature>
<dbReference type="Pfam" id="PF12822">
    <property type="entry name" value="ECF_trnsprt"/>
    <property type="match status" value="1"/>
</dbReference>
<feature type="transmembrane region" description="Helical" evidence="1">
    <location>
        <begin position="168"/>
        <end position="188"/>
    </location>
</feature>
<dbReference type="EMBL" id="LT607409">
    <property type="protein sequence ID" value="SCF05130.1"/>
    <property type="molecule type" value="Genomic_DNA"/>
</dbReference>
<evidence type="ECO:0000313" key="3">
    <source>
        <dbReference type="Proteomes" id="UP000198224"/>
    </source>
</evidence>
<organism evidence="2 3">
    <name type="scientific">Micromonospora chokoriensis</name>
    <dbReference type="NCBI Taxonomy" id="356851"/>
    <lineage>
        <taxon>Bacteria</taxon>
        <taxon>Bacillati</taxon>
        <taxon>Actinomycetota</taxon>
        <taxon>Actinomycetes</taxon>
        <taxon>Micromonosporales</taxon>
        <taxon>Micromonosporaceae</taxon>
        <taxon>Micromonospora</taxon>
    </lineage>
</organism>
<reference evidence="3" key="1">
    <citation type="submission" date="2016-06" db="EMBL/GenBank/DDBJ databases">
        <authorList>
            <person name="Varghese N."/>
            <person name="Submissions Spin"/>
        </authorList>
    </citation>
    <scope>NUCLEOTIDE SEQUENCE [LARGE SCALE GENOMIC DNA]</scope>
    <source>
        <strain evidence="3">DSM 45160</strain>
    </source>
</reference>
<dbReference type="Proteomes" id="UP000198224">
    <property type="component" value="Chromosome I"/>
</dbReference>
<evidence type="ECO:0000256" key="1">
    <source>
        <dbReference type="SAM" id="Phobius"/>
    </source>
</evidence>
<sequence length="283" mass="29661">MSTLTVAVRVPGRAVLAITMASFLGFVAFLWPFVVAPGTFGSNQTPPLMFGVLLLLVLAVIFAEIADGRIDAKALAMLGVLSAINAALRPLGAGTAGIETVFFILVLAGRVFGPGFGFALGCTSLFASALLTGGVGPWMPYQMFGCAWVGMFAGLLPRLRGRAEIALLAAYAAVSGYFFGFMLNLSFWPFSLDPTSSIAYQPGLPMLDQLHRYLTFFTVTSLGWDTGRAVTTAVLVTLAGPAVLGAFRRAARRAHFQAAPTFTAAVSTAAHSEPASAGHESQT</sequence>
<keyword evidence="3" id="KW-1185">Reference proteome</keyword>
<dbReference type="RefSeq" id="WP_088988720.1">
    <property type="nucleotide sequence ID" value="NZ_LT607409.1"/>
</dbReference>
<accession>A0A1C4X9F1</accession>
<dbReference type="AlphaFoldDB" id="A0A1C4X9F1"/>